<name>A0ABY3VSA5_9MYCO</name>
<gene>
    <name evidence="1" type="ORF">MKK62_01455</name>
</gene>
<protein>
    <submittedName>
        <fullName evidence="1">Uncharacterized protein</fullName>
    </submittedName>
</protein>
<organism evidence="1 2">
    <name type="scientific">Mycobacterium paraterrae</name>
    <dbReference type="NCBI Taxonomy" id="577492"/>
    <lineage>
        <taxon>Bacteria</taxon>
        <taxon>Bacillati</taxon>
        <taxon>Actinomycetota</taxon>
        <taxon>Actinomycetes</taxon>
        <taxon>Mycobacteriales</taxon>
        <taxon>Mycobacteriaceae</taxon>
        <taxon>Mycobacterium</taxon>
    </lineage>
</organism>
<proteinExistence type="predicted"/>
<reference evidence="1" key="1">
    <citation type="submission" date="2022-08" db="EMBL/GenBank/DDBJ databases">
        <title>Whole genome sequencing of non-tuberculosis mycobacteria type-strains.</title>
        <authorList>
            <person name="Igarashi Y."/>
            <person name="Osugi A."/>
            <person name="Mitarai S."/>
        </authorList>
    </citation>
    <scope>NUCLEOTIDE SEQUENCE</scope>
    <source>
        <strain evidence="1">DSM 45127</strain>
    </source>
</reference>
<dbReference type="RefSeq" id="WP_240261782.1">
    <property type="nucleotide sequence ID" value="NZ_CP092488.2"/>
</dbReference>
<accession>A0ABY3VSA5</accession>
<sequence length="81" mass="8889">MLESYFVVALFTFLVLSPLMVPIFITVQPQIAAGFRSVSRLISRPQRTTARTPAISHRAGAHDVQFSSPADRFPVTASVKS</sequence>
<dbReference type="Proteomes" id="UP001055336">
    <property type="component" value="Chromosome"/>
</dbReference>
<evidence type="ECO:0000313" key="2">
    <source>
        <dbReference type="Proteomes" id="UP001055336"/>
    </source>
</evidence>
<keyword evidence="2" id="KW-1185">Reference proteome</keyword>
<dbReference type="EMBL" id="CP092488">
    <property type="protein sequence ID" value="UMB70052.1"/>
    <property type="molecule type" value="Genomic_DNA"/>
</dbReference>
<evidence type="ECO:0000313" key="1">
    <source>
        <dbReference type="EMBL" id="UMB70052.1"/>
    </source>
</evidence>